<organism evidence="1 2">
    <name type="scientific">Elaeophora elaphi</name>
    <dbReference type="NCBI Taxonomy" id="1147741"/>
    <lineage>
        <taxon>Eukaryota</taxon>
        <taxon>Metazoa</taxon>
        <taxon>Ecdysozoa</taxon>
        <taxon>Nematoda</taxon>
        <taxon>Chromadorea</taxon>
        <taxon>Rhabditida</taxon>
        <taxon>Spirurina</taxon>
        <taxon>Spiruromorpha</taxon>
        <taxon>Filarioidea</taxon>
        <taxon>Onchocercidae</taxon>
        <taxon>Elaeophora</taxon>
    </lineage>
</organism>
<sequence>MIKCNFHWALRHYRAISRVRAKEEENSDFDRSSNGTYLAIARSRRLEKERRTVDWVRDARKICRQLMV</sequence>
<keyword evidence="1" id="KW-1185">Reference proteome</keyword>
<protein>
    <submittedName>
        <fullName evidence="2">Uncharacterized protein</fullName>
    </submittedName>
</protein>
<reference evidence="2" key="1">
    <citation type="submission" date="2017-02" db="UniProtKB">
        <authorList>
            <consortium name="WormBaseParasite"/>
        </authorList>
    </citation>
    <scope>IDENTIFICATION</scope>
</reference>
<evidence type="ECO:0000313" key="1">
    <source>
        <dbReference type="Proteomes" id="UP000050640"/>
    </source>
</evidence>
<name>A0A0R3RP65_9BILA</name>
<proteinExistence type="predicted"/>
<dbReference type="WBParaSite" id="EEL_0000327701-mRNA-1">
    <property type="protein sequence ID" value="EEL_0000327701-mRNA-1"/>
    <property type="gene ID" value="EEL_0000327701"/>
</dbReference>
<accession>A0A0R3RP65</accession>
<evidence type="ECO:0000313" key="2">
    <source>
        <dbReference type="WBParaSite" id="EEL_0000327701-mRNA-1"/>
    </source>
</evidence>
<dbReference type="Proteomes" id="UP000050640">
    <property type="component" value="Unplaced"/>
</dbReference>
<dbReference type="AlphaFoldDB" id="A0A0R3RP65"/>